<dbReference type="NCBIfam" id="TIGR02595">
    <property type="entry name" value="PEP_CTERM"/>
    <property type="match status" value="1"/>
</dbReference>
<feature type="domain" description="DUF4114" evidence="3">
    <location>
        <begin position="134"/>
        <end position="205"/>
    </location>
</feature>
<evidence type="ECO:0000313" key="4">
    <source>
        <dbReference type="EMBL" id="SDB46941.1"/>
    </source>
</evidence>
<gene>
    <name evidence="4" type="ORF">SAMN05660653_02277</name>
</gene>
<dbReference type="AlphaFoldDB" id="A0A1G6DPA6"/>
<evidence type="ECO:0000256" key="1">
    <source>
        <dbReference type="SAM" id="SignalP"/>
    </source>
</evidence>
<dbReference type="EMBL" id="FMXO01000013">
    <property type="protein sequence ID" value="SDB46941.1"/>
    <property type="molecule type" value="Genomic_DNA"/>
</dbReference>
<dbReference type="Pfam" id="PF13448">
    <property type="entry name" value="DUF4114"/>
    <property type="match status" value="1"/>
</dbReference>
<dbReference type="Pfam" id="PF07589">
    <property type="entry name" value="PEP-CTERM"/>
    <property type="match status" value="1"/>
</dbReference>
<feature type="domain" description="Ice-binding protein C-terminal" evidence="2">
    <location>
        <begin position="216"/>
        <end position="236"/>
    </location>
</feature>
<feature type="signal peptide" evidence="1">
    <location>
        <begin position="1"/>
        <end position="24"/>
    </location>
</feature>
<reference evidence="4 5" key="1">
    <citation type="submission" date="2016-10" db="EMBL/GenBank/DDBJ databases">
        <authorList>
            <person name="de Groot N.N."/>
        </authorList>
    </citation>
    <scope>NUCLEOTIDE SEQUENCE [LARGE SCALE GENOMIC DNA]</scope>
    <source>
        <strain evidence="4 5">ASO4-2</strain>
    </source>
</reference>
<dbReference type="InterPro" id="IPR025193">
    <property type="entry name" value="DUF4114"/>
</dbReference>
<dbReference type="RefSeq" id="WP_092121641.1">
    <property type="nucleotide sequence ID" value="NZ_FMXO01000013.1"/>
</dbReference>
<dbReference type="Proteomes" id="UP000198771">
    <property type="component" value="Unassembled WGS sequence"/>
</dbReference>
<accession>A0A1G6DPA6</accession>
<evidence type="ECO:0000259" key="2">
    <source>
        <dbReference type="Pfam" id="PF07589"/>
    </source>
</evidence>
<evidence type="ECO:0000313" key="5">
    <source>
        <dbReference type="Proteomes" id="UP000198771"/>
    </source>
</evidence>
<name>A0A1G6DPA6_9BACT</name>
<dbReference type="OrthoDB" id="9857579at2"/>
<sequence length="242" mass="28146">MISHKKFFASWLFMLILISNTAFALNYTEIEKTKVIDDIISYMGNYHQSNFERVTDDVDKHWLKMIETNIGYTNDFKLEGRILASHAGYDNEFGYINNNGDFIQLFDAPQTKWQIVNSNSLEQTPFIEFEMTLPSDMVHLAIRSENEKNYPWIWTSNPDLNDDSLDHMVTWINSLNPLHYIIGFEDLHGFKRNSDWDFNDLVVELRYIYTGSGPIPTPEPGTLLLLGLGLCGLYLTRVKRMI</sequence>
<dbReference type="InterPro" id="IPR013424">
    <property type="entry name" value="Ice-binding_C"/>
</dbReference>
<keyword evidence="1" id="KW-0732">Signal</keyword>
<dbReference type="STRING" id="617002.SAMN05660653_02277"/>
<protein>
    <submittedName>
        <fullName evidence="4">PEP-CTERM protein-sorting domain-containing protein</fullName>
    </submittedName>
</protein>
<organism evidence="4 5">
    <name type="scientific">Desulfonatronum thiosulfatophilum</name>
    <dbReference type="NCBI Taxonomy" id="617002"/>
    <lineage>
        <taxon>Bacteria</taxon>
        <taxon>Pseudomonadati</taxon>
        <taxon>Thermodesulfobacteriota</taxon>
        <taxon>Desulfovibrionia</taxon>
        <taxon>Desulfovibrionales</taxon>
        <taxon>Desulfonatronaceae</taxon>
        <taxon>Desulfonatronum</taxon>
    </lineage>
</organism>
<keyword evidence="5" id="KW-1185">Reference proteome</keyword>
<feature type="chain" id="PRO_5011454847" evidence="1">
    <location>
        <begin position="25"/>
        <end position="242"/>
    </location>
</feature>
<proteinExistence type="predicted"/>
<evidence type="ECO:0000259" key="3">
    <source>
        <dbReference type="Pfam" id="PF13448"/>
    </source>
</evidence>